<keyword evidence="4" id="KW-1185">Reference proteome</keyword>
<dbReference type="OrthoDB" id="7340239at2"/>
<dbReference type="AlphaFoldDB" id="A0A1I1K2G6"/>
<evidence type="ECO:0000313" key="3">
    <source>
        <dbReference type="EMBL" id="SFC52173.1"/>
    </source>
</evidence>
<dbReference type="STRING" id="517719.SAMN05421762_1198"/>
<proteinExistence type="predicted"/>
<evidence type="ECO:0000259" key="2">
    <source>
        <dbReference type="Pfam" id="PF07007"/>
    </source>
</evidence>
<name>A0A1I1K2G6_9RHOB</name>
<evidence type="ECO:0000313" key="4">
    <source>
        <dbReference type="Proteomes" id="UP000231644"/>
    </source>
</evidence>
<reference evidence="3 4" key="1">
    <citation type="submission" date="2016-10" db="EMBL/GenBank/DDBJ databases">
        <authorList>
            <person name="de Groot N.N."/>
        </authorList>
    </citation>
    <scope>NUCLEOTIDE SEQUENCE [LARGE SCALE GENOMIC DNA]</scope>
    <source>
        <strain evidence="3 4">DSM 29619</strain>
    </source>
</reference>
<dbReference type="EMBL" id="FOLX01000001">
    <property type="protein sequence ID" value="SFC52173.1"/>
    <property type="molecule type" value="Genomic_DNA"/>
</dbReference>
<dbReference type="Gene3D" id="1.20.1270.180">
    <property type="match status" value="1"/>
</dbReference>
<evidence type="ECO:0000256" key="1">
    <source>
        <dbReference type="SAM" id="SignalP"/>
    </source>
</evidence>
<protein>
    <submittedName>
        <fullName evidence="3">Uncharacterized conserved protein YecT, DUF1311 family</fullName>
    </submittedName>
</protein>
<feature type="domain" description="Lysozyme inhibitor LprI-like N-terminal" evidence="2">
    <location>
        <begin position="26"/>
        <end position="124"/>
    </location>
</feature>
<dbReference type="PANTHER" id="PTHR39176:SF1">
    <property type="entry name" value="PERIPLASMIC PROTEIN"/>
    <property type="match status" value="1"/>
</dbReference>
<dbReference type="RefSeq" id="WP_093452804.1">
    <property type="nucleotide sequence ID" value="NZ_FNZG01000003.1"/>
</dbReference>
<dbReference type="InterPro" id="IPR009739">
    <property type="entry name" value="LprI-like_N"/>
</dbReference>
<feature type="chain" id="PRO_5014143834" evidence="1">
    <location>
        <begin position="23"/>
        <end position="131"/>
    </location>
</feature>
<dbReference type="PANTHER" id="PTHR39176">
    <property type="entry name" value="PERIPLASMIC PROTEIN-RELATED"/>
    <property type="match status" value="1"/>
</dbReference>
<dbReference type="Pfam" id="PF07007">
    <property type="entry name" value="LprI"/>
    <property type="match status" value="1"/>
</dbReference>
<dbReference type="Proteomes" id="UP000231644">
    <property type="component" value="Unassembled WGS sequence"/>
</dbReference>
<organism evidence="3 4">
    <name type="scientific">Pseudooceanicola nitratireducens</name>
    <dbReference type="NCBI Taxonomy" id="517719"/>
    <lineage>
        <taxon>Bacteria</taxon>
        <taxon>Pseudomonadati</taxon>
        <taxon>Pseudomonadota</taxon>
        <taxon>Alphaproteobacteria</taxon>
        <taxon>Rhodobacterales</taxon>
        <taxon>Paracoccaceae</taxon>
        <taxon>Pseudooceanicola</taxon>
    </lineage>
</organism>
<accession>A0A1I1K2G6</accession>
<sequence length="131" mass="14700">MRGLRIAILSLIGLAPALPALALDCSQPMTQRDMNQCAQLAYEAADRDLNAAYQVAMARAKSWDMADTRGPRATDTLRDAQRSWISFRDAACLAESLRYRGGSMQGMEYSRCLEKLTRRRTDDLNYLGAEY</sequence>
<gene>
    <name evidence="3" type="ORF">SAMN05421762_1198</name>
</gene>
<feature type="signal peptide" evidence="1">
    <location>
        <begin position="1"/>
        <end position="22"/>
    </location>
</feature>
<keyword evidence="1" id="KW-0732">Signal</keyword>